<dbReference type="Proteomes" id="UP000578091">
    <property type="component" value="Unassembled WGS sequence"/>
</dbReference>
<proteinExistence type="predicted"/>
<comment type="caution">
    <text evidence="3">The sequence shown here is derived from an EMBL/GenBank/DDBJ whole genome shotgun (WGS) entry which is preliminary data.</text>
</comment>
<dbReference type="InterPro" id="IPR013857">
    <property type="entry name" value="NADH-UbQ_OxRdtase-assoc_prot30"/>
</dbReference>
<protein>
    <submittedName>
        <fullName evidence="3">CIA30 family protein</fullName>
    </submittedName>
</protein>
<organism evidence="3 4">
    <name type="scientific">Luteimonas salinisoli</name>
    <dbReference type="NCBI Taxonomy" id="2752307"/>
    <lineage>
        <taxon>Bacteria</taxon>
        <taxon>Pseudomonadati</taxon>
        <taxon>Pseudomonadota</taxon>
        <taxon>Gammaproteobacteria</taxon>
        <taxon>Lysobacterales</taxon>
        <taxon>Lysobacteraceae</taxon>
        <taxon>Luteimonas</taxon>
    </lineage>
</organism>
<dbReference type="InterPro" id="IPR006680">
    <property type="entry name" value="Amidohydro-rel"/>
</dbReference>
<dbReference type="SUPFAM" id="SSF51338">
    <property type="entry name" value="Composite domain of metallo-dependent hydrolases"/>
    <property type="match status" value="1"/>
</dbReference>
<dbReference type="Pfam" id="PF08547">
    <property type="entry name" value="CIA30"/>
    <property type="match status" value="1"/>
</dbReference>
<dbReference type="AlphaFoldDB" id="A0A853JCH1"/>
<evidence type="ECO:0000259" key="2">
    <source>
        <dbReference type="Pfam" id="PF08547"/>
    </source>
</evidence>
<feature type="domain" description="Amidohydrolase-related" evidence="1">
    <location>
        <begin position="86"/>
        <end position="427"/>
    </location>
</feature>
<evidence type="ECO:0000313" key="3">
    <source>
        <dbReference type="EMBL" id="NZA26966.1"/>
    </source>
</evidence>
<accession>A0A853JCH1</accession>
<dbReference type="Gene3D" id="3.40.50.10910">
    <property type="entry name" value="Amidohydrolase"/>
    <property type="match status" value="1"/>
</dbReference>
<reference evidence="3 4" key="1">
    <citation type="submission" date="2020-07" db="EMBL/GenBank/DDBJ databases">
        <title>Luteimonas sp. SJ-92.</title>
        <authorList>
            <person name="Huang X.-X."/>
            <person name="Xu L."/>
            <person name="Sun J.-Q."/>
        </authorList>
    </citation>
    <scope>NUCLEOTIDE SEQUENCE [LARGE SCALE GENOMIC DNA]</scope>
    <source>
        <strain evidence="3 4">SJ-92</strain>
    </source>
</reference>
<dbReference type="InterPro" id="IPR051781">
    <property type="entry name" value="Metallo-dep_Hydrolase"/>
</dbReference>
<dbReference type="SUPFAM" id="SSF51556">
    <property type="entry name" value="Metallo-dependent hydrolases"/>
    <property type="match status" value="1"/>
</dbReference>
<dbReference type="InterPro" id="IPR032466">
    <property type="entry name" value="Metal_Hydrolase"/>
</dbReference>
<evidence type="ECO:0000259" key="1">
    <source>
        <dbReference type="Pfam" id="PF01979"/>
    </source>
</evidence>
<dbReference type="EMBL" id="JACCKA010000069">
    <property type="protein sequence ID" value="NZA26966.1"/>
    <property type="molecule type" value="Genomic_DNA"/>
</dbReference>
<dbReference type="Gene3D" id="3.30.110.90">
    <property type="entry name" value="Amidohydrolase"/>
    <property type="match status" value="1"/>
</dbReference>
<dbReference type="InterPro" id="IPR011059">
    <property type="entry name" value="Metal-dep_hydrolase_composite"/>
</dbReference>
<keyword evidence="4" id="KW-1185">Reference proteome</keyword>
<sequence length="605" mass="62366">MTRLPEFLALGALVAVLGLAVARGGPDGGAAPGDVDGFAIRDVRVFDGERDLGPVTVVVREGRVAAVAADAVAPAGVPVIDGAGRTLLPGLIDAHVHAWGDAQRDAVRFGVTTMLDMHGMADRLPAMRAQRESLDRGDRADLWAAGYAITAPDGHGTQYGFPVPTVDADTDVPAFVAARVAEGADYIKLIVEDLAAHGSERRLPTLSPAQVQQVVAAAHAADRLALVHVSAQEDARHALAAGADGLVHVFVDEAADDALVAAARDGGAFVVPTLSVLASFSGRSDGPALVEDSRLGPLLTQAQRESLEAVPPWGGGRGQALDHALESVRRLHAAGVPILAGTDALNPGTAHGASLHGELALLVRAGLSPVQALAAATSLPARHFGLGDRGRIAPGMRADLVLVEGDPQTDITATRAIAGVWKNGRRVERDPGGAAIAVAPAGALVSDFEAGAAEAAFGSWQPTTDRMAGGASEVEHRIVAGGAGGSRGALAVEGEVRAGFVHPWAGAMFWPGGAPMEAVDLSSRSTLVFKVRGDGRRYSVLLFSGESMQGMPAMQTFEAGPEWSEVRLDMGGFAGADLTRLRGIAFTAGMPAGRFRFLLDDLELR</sequence>
<dbReference type="PANTHER" id="PTHR43135">
    <property type="entry name" value="ALPHA-D-RIBOSE 1-METHYLPHOSPHONATE 5-TRIPHOSPHATE DIPHOSPHATASE"/>
    <property type="match status" value="1"/>
</dbReference>
<name>A0A853JCH1_9GAMM</name>
<gene>
    <name evidence="3" type="ORF">H0E84_11290</name>
</gene>
<evidence type="ECO:0000313" key="4">
    <source>
        <dbReference type="Proteomes" id="UP000578091"/>
    </source>
</evidence>
<dbReference type="Gene3D" id="2.30.40.10">
    <property type="entry name" value="Urease, subunit C, domain 1"/>
    <property type="match status" value="1"/>
</dbReference>
<dbReference type="PANTHER" id="PTHR43135:SF3">
    <property type="entry name" value="ALPHA-D-RIBOSE 1-METHYLPHOSPHONATE 5-TRIPHOSPHATE DIPHOSPHATASE"/>
    <property type="match status" value="1"/>
</dbReference>
<dbReference type="SUPFAM" id="SSF49785">
    <property type="entry name" value="Galactose-binding domain-like"/>
    <property type="match status" value="1"/>
</dbReference>
<dbReference type="Gene3D" id="1.20.58.520">
    <property type="entry name" value="Amidohydrolase"/>
    <property type="match status" value="1"/>
</dbReference>
<dbReference type="Pfam" id="PF01979">
    <property type="entry name" value="Amidohydro_1"/>
    <property type="match status" value="1"/>
</dbReference>
<dbReference type="RefSeq" id="WP_180678751.1">
    <property type="nucleotide sequence ID" value="NZ_JACCKA010000069.1"/>
</dbReference>
<dbReference type="InterPro" id="IPR008979">
    <property type="entry name" value="Galactose-bd-like_sf"/>
</dbReference>
<feature type="domain" description="NADH:ubiquinone oxidoreductase intermediate-associated protein 30" evidence="2">
    <location>
        <begin position="456"/>
        <end position="573"/>
    </location>
</feature>
<dbReference type="GO" id="GO:0016810">
    <property type="term" value="F:hydrolase activity, acting on carbon-nitrogen (but not peptide) bonds"/>
    <property type="evidence" value="ECO:0007669"/>
    <property type="project" value="InterPro"/>
</dbReference>